<protein>
    <submittedName>
        <fullName evidence="1">Uncharacterized protein</fullName>
    </submittedName>
</protein>
<dbReference type="InterPro" id="IPR005508">
    <property type="entry name" value="At2g31720-like"/>
</dbReference>
<dbReference type="Pfam" id="PF03754">
    <property type="entry name" value="At2g31720-like"/>
    <property type="match status" value="1"/>
</dbReference>
<sequence length="109" mass="12566">MDACDRTTKSNYFRGTTKIDTKGKRPIEVEDISCKKIKSRRALEVEPIQILPPEWLLKARLSVPFRHVKDPEFLTHKELIIIHENAMKTRDKGASVDLVDPDMKKHACP</sequence>
<gene>
    <name evidence="1" type="ORF">CARUB_v10018568mg</name>
</gene>
<organism evidence="1 2">
    <name type="scientific">Capsella rubella</name>
    <dbReference type="NCBI Taxonomy" id="81985"/>
    <lineage>
        <taxon>Eukaryota</taxon>
        <taxon>Viridiplantae</taxon>
        <taxon>Streptophyta</taxon>
        <taxon>Embryophyta</taxon>
        <taxon>Tracheophyta</taxon>
        <taxon>Spermatophyta</taxon>
        <taxon>Magnoliopsida</taxon>
        <taxon>eudicotyledons</taxon>
        <taxon>Gunneridae</taxon>
        <taxon>Pentapetalae</taxon>
        <taxon>rosids</taxon>
        <taxon>malvids</taxon>
        <taxon>Brassicales</taxon>
        <taxon>Brassicaceae</taxon>
        <taxon>Camelineae</taxon>
        <taxon>Capsella</taxon>
    </lineage>
</organism>
<dbReference type="AlphaFoldDB" id="R0HMT2"/>
<name>R0HMT2_9BRAS</name>
<evidence type="ECO:0000313" key="1">
    <source>
        <dbReference type="EMBL" id="EOA25253.1"/>
    </source>
</evidence>
<evidence type="ECO:0000313" key="2">
    <source>
        <dbReference type="Proteomes" id="UP000029121"/>
    </source>
</evidence>
<dbReference type="Proteomes" id="UP000029121">
    <property type="component" value="Unassembled WGS sequence"/>
</dbReference>
<dbReference type="EMBL" id="KB870809">
    <property type="protein sequence ID" value="EOA25253.1"/>
    <property type="molecule type" value="Genomic_DNA"/>
</dbReference>
<dbReference type="GO" id="GO:0003677">
    <property type="term" value="F:DNA binding"/>
    <property type="evidence" value="ECO:0007669"/>
    <property type="project" value="InterPro"/>
</dbReference>
<proteinExistence type="predicted"/>
<accession>R0HMT2</accession>
<keyword evidence="2" id="KW-1185">Reference proteome</keyword>
<reference evidence="2" key="1">
    <citation type="journal article" date="2013" name="Nat. Genet.">
        <title>The Capsella rubella genome and the genomic consequences of rapid mating system evolution.</title>
        <authorList>
            <person name="Slotte T."/>
            <person name="Hazzouri K.M."/>
            <person name="Agren J.A."/>
            <person name="Koenig D."/>
            <person name="Maumus F."/>
            <person name="Guo Y.L."/>
            <person name="Steige K."/>
            <person name="Platts A.E."/>
            <person name="Escobar J.S."/>
            <person name="Newman L.K."/>
            <person name="Wang W."/>
            <person name="Mandakova T."/>
            <person name="Vello E."/>
            <person name="Smith L.M."/>
            <person name="Henz S.R."/>
            <person name="Steffen J."/>
            <person name="Takuno S."/>
            <person name="Brandvain Y."/>
            <person name="Coop G."/>
            <person name="Andolfatto P."/>
            <person name="Hu T.T."/>
            <person name="Blanchette M."/>
            <person name="Clark R.M."/>
            <person name="Quesneville H."/>
            <person name="Nordborg M."/>
            <person name="Gaut B.S."/>
            <person name="Lysak M.A."/>
            <person name="Jenkins J."/>
            <person name="Grimwood J."/>
            <person name="Chapman J."/>
            <person name="Prochnik S."/>
            <person name="Shu S."/>
            <person name="Rokhsar D."/>
            <person name="Schmutz J."/>
            <person name="Weigel D."/>
            <person name="Wright S.I."/>
        </authorList>
    </citation>
    <scope>NUCLEOTIDE SEQUENCE [LARGE SCALE GENOMIC DNA]</scope>
    <source>
        <strain evidence="2">cv. Monte Gargano</strain>
    </source>
</reference>